<dbReference type="PANTHER" id="PTHR30136:SF35">
    <property type="entry name" value="HTH-TYPE TRANSCRIPTIONAL REGULATOR RV1719"/>
    <property type="match status" value="1"/>
</dbReference>
<dbReference type="SUPFAM" id="SSF55781">
    <property type="entry name" value="GAF domain-like"/>
    <property type="match status" value="1"/>
</dbReference>
<dbReference type="SUPFAM" id="SSF46785">
    <property type="entry name" value="Winged helix' DNA-binding domain"/>
    <property type="match status" value="1"/>
</dbReference>
<keyword evidence="1" id="KW-0805">Transcription regulation</keyword>
<dbReference type="Pfam" id="PF09339">
    <property type="entry name" value="HTH_IclR"/>
    <property type="match status" value="1"/>
</dbReference>
<dbReference type="GO" id="GO:0045892">
    <property type="term" value="P:negative regulation of DNA-templated transcription"/>
    <property type="evidence" value="ECO:0007669"/>
    <property type="project" value="TreeGrafter"/>
</dbReference>
<gene>
    <name evidence="6" type="ORF">EZ313_12875</name>
</gene>
<keyword evidence="7" id="KW-1185">Reference proteome</keyword>
<evidence type="ECO:0000259" key="4">
    <source>
        <dbReference type="PROSITE" id="PS51077"/>
    </source>
</evidence>
<dbReference type="InterPro" id="IPR005471">
    <property type="entry name" value="Tscrpt_reg_IclR_N"/>
</dbReference>
<comment type="caution">
    <text evidence="6">The sequence shown here is derived from an EMBL/GenBank/DDBJ whole genome shotgun (WGS) entry which is preliminary data.</text>
</comment>
<proteinExistence type="predicted"/>
<dbReference type="InterPro" id="IPR036390">
    <property type="entry name" value="WH_DNA-bd_sf"/>
</dbReference>
<name>A0A4Z0BVY6_9BURK</name>
<protein>
    <submittedName>
        <fullName evidence="6">IclR family transcriptional regulator</fullName>
    </submittedName>
</protein>
<dbReference type="PANTHER" id="PTHR30136">
    <property type="entry name" value="HELIX-TURN-HELIX TRANSCRIPTIONAL REGULATOR, ICLR FAMILY"/>
    <property type="match status" value="1"/>
</dbReference>
<reference evidence="6 7" key="1">
    <citation type="submission" date="2019-03" db="EMBL/GenBank/DDBJ databases">
        <title>Ramlibacter henchirensis DSM 14656, whole genome shotgun sequence.</title>
        <authorList>
            <person name="Zhang X."/>
            <person name="Feng G."/>
            <person name="Zhu H."/>
        </authorList>
    </citation>
    <scope>NUCLEOTIDE SEQUENCE [LARGE SCALE GENOMIC DNA]</scope>
    <source>
        <strain evidence="6 7">DSM 14656</strain>
    </source>
</reference>
<organism evidence="6 7">
    <name type="scientific">Ramlibacter henchirensis</name>
    <dbReference type="NCBI Taxonomy" id="204072"/>
    <lineage>
        <taxon>Bacteria</taxon>
        <taxon>Pseudomonadati</taxon>
        <taxon>Pseudomonadota</taxon>
        <taxon>Betaproteobacteria</taxon>
        <taxon>Burkholderiales</taxon>
        <taxon>Comamonadaceae</taxon>
        <taxon>Ramlibacter</taxon>
    </lineage>
</organism>
<feature type="domain" description="HTH iclR-type" evidence="4">
    <location>
        <begin position="19"/>
        <end position="81"/>
    </location>
</feature>
<dbReference type="InterPro" id="IPR029016">
    <property type="entry name" value="GAF-like_dom_sf"/>
</dbReference>
<evidence type="ECO:0000313" key="6">
    <source>
        <dbReference type="EMBL" id="TFZ02169.1"/>
    </source>
</evidence>
<dbReference type="OrthoDB" id="8771130at2"/>
<evidence type="ECO:0000256" key="2">
    <source>
        <dbReference type="ARBA" id="ARBA00023125"/>
    </source>
</evidence>
<dbReference type="InterPro" id="IPR014757">
    <property type="entry name" value="Tscrpt_reg_IclR_C"/>
</dbReference>
<dbReference type="InterPro" id="IPR036388">
    <property type="entry name" value="WH-like_DNA-bd_sf"/>
</dbReference>
<dbReference type="RefSeq" id="WP_135263700.1">
    <property type="nucleotide sequence ID" value="NZ_SMLM01000002.1"/>
</dbReference>
<dbReference type="AlphaFoldDB" id="A0A4Z0BVY6"/>
<sequence>MEQDTEEKSPALQDKAEGVRAVERALDVLAAFSPGENELLVSDLLKRVGLSRPTLYRLLHTLEKKGFVASSGEPQRFRLGPAVARLAHVWSASLDLTEVARPVMLEAWSFTNETVALFVPRGDMRLCVAEMQSAQPLSFRRGVGYSERLVRGASGRAILAFTPLAPGQLEAYAAGTSTDFGWLREQLELTRERGYAMGHNELIQGAYAVAAPFFDSTGGVAGSLGVFGPDVRLTEARIHEFGHYLRGLAARLSETLGGGRRA</sequence>
<evidence type="ECO:0000256" key="1">
    <source>
        <dbReference type="ARBA" id="ARBA00023015"/>
    </source>
</evidence>
<dbReference type="Gene3D" id="1.10.10.10">
    <property type="entry name" value="Winged helix-like DNA-binding domain superfamily/Winged helix DNA-binding domain"/>
    <property type="match status" value="1"/>
</dbReference>
<dbReference type="Pfam" id="PF01614">
    <property type="entry name" value="IclR_C"/>
    <property type="match status" value="1"/>
</dbReference>
<dbReference type="GO" id="GO:0003700">
    <property type="term" value="F:DNA-binding transcription factor activity"/>
    <property type="evidence" value="ECO:0007669"/>
    <property type="project" value="TreeGrafter"/>
</dbReference>
<dbReference type="Gene3D" id="3.30.450.40">
    <property type="match status" value="1"/>
</dbReference>
<dbReference type="GO" id="GO:0003677">
    <property type="term" value="F:DNA binding"/>
    <property type="evidence" value="ECO:0007669"/>
    <property type="project" value="UniProtKB-KW"/>
</dbReference>
<dbReference type="FunFam" id="1.10.10.10:FF:000056">
    <property type="entry name" value="IclR family transcriptional regulator"/>
    <property type="match status" value="1"/>
</dbReference>
<evidence type="ECO:0000259" key="5">
    <source>
        <dbReference type="PROSITE" id="PS51078"/>
    </source>
</evidence>
<dbReference type="SMART" id="SM00346">
    <property type="entry name" value="HTH_ICLR"/>
    <property type="match status" value="1"/>
</dbReference>
<accession>A0A4Z0BVY6</accession>
<dbReference type="PROSITE" id="PS51077">
    <property type="entry name" value="HTH_ICLR"/>
    <property type="match status" value="1"/>
</dbReference>
<keyword evidence="3" id="KW-0804">Transcription</keyword>
<dbReference type="PROSITE" id="PS51078">
    <property type="entry name" value="ICLR_ED"/>
    <property type="match status" value="1"/>
</dbReference>
<keyword evidence="2" id="KW-0238">DNA-binding</keyword>
<evidence type="ECO:0000313" key="7">
    <source>
        <dbReference type="Proteomes" id="UP000298180"/>
    </source>
</evidence>
<dbReference type="Proteomes" id="UP000298180">
    <property type="component" value="Unassembled WGS sequence"/>
</dbReference>
<feature type="domain" description="IclR-ED" evidence="5">
    <location>
        <begin position="82"/>
        <end position="258"/>
    </location>
</feature>
<dbReference type="InterPro" id="IPR050707">
    <property type="entry name" value="HTH_MetabolicPath_Reg"/>
</dbReference>
<dbReference type="EMBL" id="SMLM01000002">
    <property type="protein sequence ID" value="TFZ02169.1"/>
    <property type="molecule type" value="Genomic_DNA"/>
</dbReference>
<evidence type="ECO:0000256" key="3">
    <source>
        <dbReference type="ARBA" id="ARBA00023163"/>
    </source>
</evidence>